<keyword evidence="1" id="KW-0472">Membrane</keyword>
<dbReference type="AlphaFoldDB" id="A0A9X1Z9W5"/>
<evidence type="ECO:0000313" key="2">
    <source>
        <dbReference type="EMBL" id="MCL1137663.1"/>
    </source>
</evidence>
<evidence type="ECO:0000313" key="3">
    <source>
        <dbReference type="Proteomes" id="UP001139293"/>
    </source>
</evidence>
<gene>
    <name evidence="2" type="ORF">L2740_03770</name>
</gene>
<keyword evidence="1" id="KW-1133">Transmembrane helix</keyword>
<dbReference type="RefSeq" id="WP_248948786.1">
    <property type="nucleotide sequence ID" value="NZ_JAKILB010000002.1"/>
</dbReference>
<dbReference type="EMBL" id="JAKILB010000002">
    <property type="protein sequence ID" value="MCL1137663.1"/>
    <property type="molecule type" value="Genomic_DNA"/>
</dbReference>
<dbReference type="Proteomes" id="UP001139293">
    <property type="component" value="Unassembled WGS sequence"/>
</dbReference>
<feature type="transmembrane region" description="Helical" evidence="1">
    <location>
        <begin position="36"/>
        <end position="56"/>
    </location>
</feature>
<name>A0A9X1Z9W5_9GAMM</name>
<feature type="transmembrane region" description="Helical" evidence="1">
    <location>
        <begin position="62"/>
        <end position="82"/>
    </location>
</feature>
<accession>A0A9X1Z9W5</accession>
<organism evidence="2 3">
    <name type="scientific">Shewanella pneumatophori</name>
    <dbReference type="NCBI Taxonomy" id="314092"/>
    <lineage>
        <taxon>Bacteria</taxon>
        <taxon>Pseudomonadati</taxon>
        <taxon>Pseudomonadota</taxon>
        <taxon>Gammaproteobacteria</taxon>
        <taxon>Alteromonadales</taxon>
        <taxon>Shewanellaceae</taxon>
        <taxon>Shewanella</taxon>
    </lineage>
</organism>
<keyword evidence="3" id="KW-1185">Reference proteome</keyword>
<keyword evidence="1" id="KW-0812">Transmembrane</keyword>
<evidence type="ECO:0000256" key="1">
    <source>
        <dbReference type="SAM" id="Phobius"/>
    </source>
</evidence>
<sequence>MEGFQLAALILTAIGSGLIYATSKHQRLLRKPQPKVLAWLGACLLLFALLSWWQLLTPTAAIFTWLFTAVTLLIALPLSTLFDSREEC</sequence>
<comment type="caution">
    <text evidence="2">The sequence shown here is derived from an EMBL/GenBank/DDBJ whole genome shotgun (WGS) entry which is preliminary data.</text>
</comment>
<protein>
    <submittedName>
        <fullName evidence="2">Uncharacterized protein</fullName>
    </submittedName>
</protein>
<feature type="transmembrane region" description="Helical" evidence="1">
    <location>
        <begin position="6"/>
        <end position="24"/>
    </location>
</feature>
<reference evidence="2" key="1">
    <citation type="submission" date="2022-01" db="EMBL/GenBank/DDBJ databases">
        <title>Whole genome-based taxonomy of the Shewanellaceae.</title>
        <authorList>
            <person name="Martin-Rodriguez A.J."/>
        </authorList>
    </citation>
    <scope>NUCLEOTIDE SEQUENCE</scope>
    <source>
        <strain evidence="2">KCTC 23973</strain>
    </source>
</reference>
<proteinExistence type="predicted"/>